<comment type="subcellular location">
    <subcellularLocation>
        <location evidence="1">Membrane</location>
        <topology evidence="1">Multi-pass membrane protein</topology>
    </subcellularLocation>
</comment>
<dbReference type="SUPFAM" id="SSF144091">
    <property type="entry name" value="Rhomboid-like"/>
    <property type="match status" value="1"/>
</dbReference>
<name>A0A0A2UTJ5_9BACI</name>
<evidence type="ECO:0000256" key="1">
    <source>
        <dbReference type="ARBA" id="ARBA00004141"/>
    </source>
</evidence>
<keyword evidence="3 7" id="KW-0812">Transmembrane</keyword>
<protein>
    <submittedName>
        <fullName evidence="9">Peptidase S54</fullName>
    </submittedName>
</protein>
<dbReference type="GO" id="GO:0016020">
    <property type="term" value="C:membrane"/>
    <property type="evidence" value="ECO:0007669"/>
    <property type="project" value="UniProtKB-SubCell"/>
</dbReference>
<dbReference type="AlphaFoldDB" id="A0A0A2UTJ5"/>
<dbReference type="Pfam" id="PF01694">
    <property type="entry name" value="Rhomboid"/>
    <property type="match status" value="1"/>
</dbReference>
<comment type="caution">
    <text evidence="9">The sequence shown here is derived from an EMBL/GenBank/DDBJ whole genome shotgun (WGS) entry which is preliminary data.</text>
</comment>
<dbReference type="EMBL" id="AVBG01000016">
    <property type="protein sequence ID" value="KGP90088.1"/>
    <property type="molecule type" value="Genomic_DNA"/>
</dbReference>
<dbReference type="STRING" id="1385513.N780_06755"/>
<feature type="transmembrane region" description="Helical" evidence="7">
    <location>
        <begin position="121"/>
        <end position="139"/>
    </location>
</feature>
<keyword evidence="4" id="KW-0378">Hydrolase</keyword>
<feature type="transmembrane region" description="Helical" evidence="7">
    <location>
        <begin position="151"/>
        <end position="169"/>
    </location>
</feature>
<evidence type="ECO:0000259" key="8">
    <source>
        <dbReference type="Pfam" id="PF01694"/>
    </source>
</evidence>
<evidence type="ECO:0000256" key="3">
    <source>
        <dbReference type="ARBA" id="ARBA00022692"/>
    </source>
</evidence>
<dbReference type="InterPro" id="IPR035952">
    <property type="entry name" value="Rhomboid-like_sf"/>
</dbReference>
<dbReference type="eggNOG" id="COG0705">
    <property type="taxonomic scope" value="Bacteria"/>
</dbReference>
<feature type="transmembrane region" description="Helical" evidence="7">
    <location>
        <begin position="66"/>
        <end position="86"/>
    </location>
</feature>
<evidence type="ECO:0000256" key="4">
    <source>
        <dbReference type="ARBA" id="ARBA00022801"/>
    </source>
</evidence>
<dbReference type="Gene3D" id="1.20.1540.10">
    <property type="entry name" value="Rhomboid-like"/>
    <property type="match status" value="1"/>
</dbReference>
<comment type="similarity">
    <text evidence="2">Belongs to the peptidase S54 family.</text>
</comment>
<sequence>MFFRTESFQDFIRSYPIVATLIGIHIFLWLTGDLLQISYFVQLERLGNGNNLATADGEYWRLITPIFFHAGLAHMIFNSFSLVLFGPALEQMLGKGKFLLAYLGAGFAGNLGTFLLGPDFYLHVGASGAIFGLFGVYLYMIYAKKHLIDQANAQIVLTITVIGLVMTFIRPNINIYGHLFGLIGGLALGPIVTSGAQAFTMNFSRSRRRGTDSDIGFDPNRWNKRRIPWRRFLPKLLWGLLVILIIAGLLGRFI</sequence>
<dbReference type="Proteomes" id="UP000030153">
    <property type="component" value="Unassembled WGS sequence"/>
</dbReference>
<feature type="transmembrane region" description="Helical" evidence="7">
    <location>
        <begin position="98"/>
        <end position="115"/>
    </location>
</feature>
<dbReference type="PANTHER" id="PTHR43731">
    <property type="entry name" value="RHOMBOID PROTEASE"/>
    <property type="match status" value="1"/>
</dbReference>
<organism evidence="9 10">
    <name type="scientific">Pontibacillus chungwhensis BH030062</name>
    <dbReference type="NCBI Taxonomy" id="1385513"/>
    <lineage>
        <taxon>Bacteria</taxon>
        <taxon>Bacillati</taxon>
        <taxon>Bacillota</taxon>
        <taxon>Bacilli</taxon>
        <taxon>Bacillales</taxon>
        <taxon>Bacillaceae</taxon>
        <taxon>Pontibacillus</taxon>
    </lineage>
</organism>
<accession>A0A0A2UTJ5</accession>
<proteinExistence type="inferred from homology"/>
<evidence type="ECO:0000256" key="7">
    <source>
        <dbReference type="SAM" id="Phobius"/>
    </source>
</evidence>
<evidence type="ECO:0000256" key="2">
    <source>
        <dbReference type="ARBA" id="ARBA00009045"/>
    </source>
</evidence>
<feature type="transmembrane region" description="Helical" evidence="7">
    <location>
        <begin position="232"/>
        <end position="251"/>
    </location>
</feature>
<dbReference type="PANTHER" id="PTHR43731:SF14">
    <property type="entry name" value="PRESENILIN-ASSOCIATED RHOMBOID-LIKE PROTEIN, MITOCHONDRIAL"/>
    <property type="match status" value="1"/>
</dbReference>
<keyword evidence="5 7" id="KW-1133">Transmembrane helix</keyword>
<dbReference type="OrthoDB" id="9813074at2"/>
<evidence type="ECO:0000256" key="5">
    <source>
        <dbReference type="ARBA" id="ARBA00022989"/>
    </source>
</evidence>
<dbReference type="RefSeq" id="WP_036786633.1">
    <property type="nucleotide sequence ID" value="NZ_AVBG01000016.1"/>
</dbReference>
<keyword evidence="6 7" id="KW-0472">Membrane</keyword>
<evidence type="ECO:0000313" key="9">
    <source>
        <dbReference type="EMBL" id="KGP90088.1"/>
    </source>
</evidence>
<dbReference type="InterPro" id="IPR022764">
    <property type="entry name" value="Peptidase_S54_rhomboid_dom"/>
</dbReference>
<feature type="domain" description="Peptidase S54 rhomboid" evidence="8">
    <location>
        <begin position="57"/>
        <end position="192"/>
    </location>
</feature>
<feature type="transmembrane region" description="Helical" evidence="7">
    <location>
        <begin position="175"/>
        <end position="199"/>
    </location>
</feature>
<evidence type="ECO:0000256" key="6">
    <source>
        <dbReference type="ARBA" id="ARBA00023136"/>
    </source>
</evidence>
<dbReference type="GO" id="GO:0004252">
    <property type="term" value="F:serine-type endopeptidase activity"/>
    <property type="evidence" value="ECO:0007669"/>
    <property type="project" value="InterPro"/>
</dbReference>
<reference evidence="9 10" key="1">
    <citation type="submission" date="2013-08" db="EMBL/GenBank/DDBJ databases">
        <title>Genome of Pontibacillus chungwhensis.</title>
        <authorList>
            <person name="Wang Q."/>
            <person name="Wang G."/>
        </authorList>
    </citation>
    <scope>NUCLEOTIDE SEQUENCE [LARGE SCALE GENOMIC DNA]</scope>
    <source>
        <strain evidence="9 10">BH030062</strain>
    </source>
</reference>
<dbReference type="InterPro" id="IPR050925">
    <property type="entry name" value="Rhomboid_protease_S54"/>
</dbReference>
<keyword evidence="10" id="KW-1185">Reference proteome</keyword>
<gene>
    <name evidence="9" type="ORF">N780_06755</name>
</gene>
<evidence type="ECO:0000313" key="10">
    <source>
        <dbReference type="Proteomes" id="UP000030153"/>
    </source>
</evidence>